<evidence type="ECO:0000256" key="1">
    <source>
        <dbReference type="SAM" id="MobiDB-lite"/>
    </source>
</evidence>
<feature type="region of interest" description="Disordered" evidence="1">
    <location>
        <begin position="325"/>
        <end position="345"/>
    </location>
</feature>
<evidence type="ECO:0000313" key="3">
    <source>
        <dbReference type="EMBL" id="GII38106.1"/>
    </source>
</evidence>
<evidence type="ECO:0008006" key="5">
    <source>
        <dbReference type="Google" id="ProtNLM"/>
    </source>
</evidence>
<dbReference type="InterPro" id="IPR051082">
    <property type="entry name" value="Pentapeptide-BTB/POZ_domain"/>
</dbReference>
<organism evidence="3 4">
    <name type="scientific">Planotetraspora phitsanulokensis</name>
    <dbReference type="NCBI Taxonomy" id="575192"/>
    <lineage>
        <taxon>Bacteria</taxon>
        <taxon>Bacillati</taxon>
        <taxon>Actinomycetota</taxon>
        <taxon>Actinomycetes</taxon>
        <taxon>Streptosporangiales</taxon>
        <taxon>Streptosporangiaceae</taxon>
        <taxon>Planotetraspora</taxon>
    </lineage>
</organism>
<proteinExistence type="predicted"/>
<dbReference type="Gene3D" id="2.160.20.80">
    <property type="entry name" value="E3 ubiquitin-protein ligase SopA"/>
    <property type="match status" value="1"/>
</dbReference>
<dbReference type="RefSeq" id="WP_204073744.1">
    <property type="nucleotide sequence ID" value="NZ_BAABHI010000013.1"/>
</dbReference>
<dbReference type="Pfam" id="PF00805">
    <property type="entry name" value="Pentapeptide"/>
    <property type="match status" value="1"/>
</dbReference>
<dbReference type="Proteomes" id="UP000622547">
    <property type="component" value="Unassembled WGS sequence"/>
</dbReference>
<dbReference type="PANTHER" id="PTHR14136:SF17">
    <property type="entry name" value="BTB_POZ DOMAIN-CONTAINING PROTEIN KCTD9"/>
    <property type="match status" value="1"/>
</dbReference>
<keyword evidence="2" id="KW-1133">Transmembrane helix</keyword>
<dbReference type="AlphaFoldDB" id="A0A8J3XFD9"/>
<comment type="caution">
    <text evidence="3">The sequence shown here is derived from an EMBL/GenBank/DDBJ whole genome shotgun (WGS) entry which is preliminary data.</text>
</comment>
<accession>A0A8J3XFD9</accession>
<sequence length="345" mass="36867">MQLLALVPKSILLMRAALRRQPRTALAAAGLLLLVALVWVLGPGAAWVLESVDGVTGLVGKDRAEALDAIRGRALTVTTGLAALVAVYYTARNAETTRRTYEVGQRQLALSEQGHLTDRYTKAIEQLGSSELAVRLGGIYALERIARDSARDHPTVMEVLTAFIRDPPPLAAPTLAPDADGRTRVEQAAYLRGRPRLRADVQAALTVIGRRTVENDAQDRRIDLAEADLAGADLAGTRLHGADLAQANLTDADLKKADLSGANLWRADLTRANLTGANAATAIFEGAKVTGLTLAGANLRDARFDGVNLAGLELDHRDVQEAILDKRPRSLSPDMALNPNPDEPP</sequence>
<dbReference type="PANTHER" id="PTHR14136">
    <property type="entry name" value="BTB_POZ DOMAIN-CONTAINING PROTEIN KCTD9"/>
    <property type="match status" value="1"/>
</dbReference>
<protein>
    <recommendedName>
        <fullName evidence="5">Pentapeptide repeat-containing protein</fullName>
    </recommendedName>
</protein>
<dbReference type="InterPro" id="IPR001646">
    <property type="entry name" value="5peptide_repeat"/>
</dbReference>
<dbReference type="SUPFAM" id="SSF141571">
    <property type="entry name" value="Pentapeptide repeat-like"/>
    <property type="match status" value="1"/>
</dbReference>
<dbReference type="EMBL" id="BOOP01000011">
    <property type="protein sequence ID" value="GII38106.1"/>
    <property type="molecule type" value="Genomic_DNA"/>
</dbReference>
<name>A0A8J3XFD9_9ACTN</name>
<reference evidence="3 4" key="1">
    <citation type="submission" date="2021-01" db="EMBL/GenBank/DDBJ databases">
        <title>Whole genome shotgun sequence of Planotetraspora phitsanulokensis NBRC 104273.</title>
        <authorList>
            <person name="Komaki H."/>
            <person name="Tamura T."/>
        </authorList>
    </citation>
    <scope>NUCLEOTIDE SEQUENCE [LARGE SCALE GENOMIC DNA]</scope>
    <source>
        <strain evidence="3 4">NBRC 104273</strain>
    </source>
</reference>
<gene>
    <name evidence="3" type="ORF">Pph01_31090</name>
</gene>
<feature type="transmembrane region" description="Helical" evidence="2">
    <location>
        <begin position="70"/>
        <end position="91"/>
    </location>
</feature>
<keyword evidence="2" id="KW-0472">Membrane</keyword>
<keyword evidence="4" id="KW-1185">Reference proteome</keyword>
<evidence type="ECO:0000313" key="4">
    <source>
        <dbReference type="Proteomes" id="UP000622547"/>
    </source>
</evidence>
<evidence type="ECO:0000256" key="2">
    <source>
        <dbReference type="SAM" id="Phobius"/>
    </source>
</evidence>
<keyword evidence="2" id="KW-0812">Transmembrane</keyword>